<gene>
    <name evidence="1" type="ORF">V1264_014074</name>
</gene>
<dbReference type="GO" id="GO:0034244">
    <property type="term" value="P:negative regulation of transcription elongation by RNA polymerase II"/>
    <property type="evidence" value="ECO:0007669"/>
    <property type="project" value="TreeGrafter"/>
</dbReference>
<dbReference type="EMBL" id="JBAMIC010000003">
    <property type="protein sequence ID" value="KAK7110149.1"/>
    <property type="molecule type" value="Genomic_DNA"/>
</dbReference>
<keyword evidence="2" id="KW-1185">Reference proteome</keyword>
<reference evidence="1 2" key="1">
    <citation type="submission" date="2024-02" db="EMBL/GenBank/DDBJ databases">
        <title>Chromosome-scale genome assembly of the rough periwinkle Littorina saxatilis.</title>
        <authorList>
            <person name="De Jode A."/>
            <person name="Faria R."/>
            <person name="Formenti G."/>
            <person name="Sims Y."/>
            <person name="Smith T.P."/>
            <person name="Tracey A."/>
            <person name="Wood J.M.D."/>
            <person name="Zagrodzka Z.B."/>
            <person name="Johannesson K."/>
            <person name="Butlin R.K."/>
            <person name="Leder E.H."/>
        </authorList>
    </citation>
    <scope>NUCLEOTIDE SEQUENCE [LARGE SCALE GENOMIC DNA]</scope>
    <source>
        <strain evidence="1">Snail1</strain>
        <tissue evidence="1">Muscle</tissue>
    </source>
</reference>
<evidence type="ECO:0008006" key="3">
    <source>
        <dbReference type="Google" id="ProtNLM"/>
    </source>
</evidence>
<dbReference type="Proteomes" id="UP001374579">
    <property type="component" value="Unassembled WGS sequence"/>
</dbReference>
<dbReference type="InterPro" id="IPR052828">
    <property type="entry name" value="NELF-A_domain"/>
</dbReference>
<comment type="caution">
    <text evidence="1">The sequence shown here is derived from an EMBL/GenBank/DDBJ whole genome shotgun (WGS) entry which is preliminary data.</text>
</comment>
<name>A0AAN9GJD5_9CAEN</name>
<dbReference type="PANTHER" id="PTHR13328">
    <property type="entry name" value="NEGATIVE ELONGATION FACTOR A NELF-A"/>
    <property type="match status" value="1"/>
</dbReference>
<sequence length="332" mass="35053">MEQQKKAKEEAAAAAAAATTTAPQTVTPDYAAGLMAPATPKMPTPMLSATATVTVQGPTYVPTARVQTSQATAATLGGVGALSTQQQARKNLHNTLQNTLATTTIVRPPATVAGQTVTVASTTMTTVKPVIVTTSVAASGAVTGQPATIIVQASPQLLQQQGGQKLVATQVRLPAGVQVQQGQPGVIGTQAVQVRLAAPHVNATPQLQQQQQPQQQQQQQAAVVTAATPQAAQQAKKGLSLTREQMMEAQEMFRVSNKVSRPEKALILGFMAGSRENPCPQQGNVLNIKLSENEESIAQTDGSQKKVMVDTYFQMNYGSGEWKRFKKYRDIS</sequence>
<dbReference type="PANTHER" id="PTHR13328:SF4">
    <property type="entry name" value="NEGATIVE ELONGATION FACTOR A"/>
    <property type="match status" value="1"/>
</dbReference>
<protein>
    <recommendedName>
        <fullName evidence="3">Negative elongation factor A</fullName>
    </recommendedName>
</protein>
<proteinExistence type="predicted"/>
<accession>A0AAN9GJD5</accession>
<organism evidence="1 2">
    <name type="scientific">Littorina saxatilis</name>
    <dbReference type="NCBI Taxonomy" id="31220"/>
    <lineage>
        <taxon>Eukaryota</taxon>
        <taxon>Metazoa</taxon>
        <taxon>Spiralia</taxon>
        <taxon>Lophotrochozoa</taxon>
        <taxon>Mollusca</taxon>
        <taxon>Gastropoda</taxon>
        <taxon>Caenogastropoda</taxon>
        <taxon>Littorinimorpha</taxon>
        <taxon>Littorinoidea</taxon>
        <taxon>Littorinidae</taxon>
        <taxon>Littorina</taxon>
    </lineage>
</organism>
<dbReference type="GO" id="GO:0032021">
    <property type="term" value="C:NELF complex"/>
    <property type="evidence" value="ECO:0007669"/>
    <property type="project" value="TreeGrafter"/>
</dbReference>
<evidence type="ECO:0000313" key="2">
    <source>
        <dbReference type="Proteomes" id="UP001374579"/>
    </source>
</evidence>
<evidence type="ECO:0000313" key="1">
    <source>
        <dbReference type="EMBL" id="KAK7110149.1"/>
    </source>
</evidence>
<dbReference type="AlphaFoldDB" id="A0AAN9GJD5"/>